<dbReference type="EMBL" id="MK080312">
    <property type="protein sequence ID" value="AZF88307.1"/>
    <property type="molecule type" value="Genomic_DNA"/>
</dbReference>
<sequence>MEKKITLYIVALASVVSAIDAESVKVTDGIHAVKTGVEIDGVPFTSKRQALDAVELTAKFGLETVVCSQKRVVKLA</sequence>
<accession>A0A3G8F2B9</accession>
<evidence type="ECO:0000313" key="1">
    <source>
        <dbReference type="EMBL" id="AZF88307.1"/>
    </source>
</evidence>
<protein>
    <submittedName>
        <fullName evidence="1">Uncharacterized protein</fullName>
    </submittedName>
</protein>
<dbReference type="Proteomes" id="UP000270048">
    <property type="component" value="Segment"/>
</dbReference>
<reference evidence="2" key="1">
    <citation type="submission" date="2018-10" db="EMBL/GenBank/DDBJ databases">
        <authorList>
            <person name="Olsen N.S."/>
            <person name="Kot W."/>
            <person name="Hansen L.H."/>
        </authorList>
    </citation>
    <scope>NUCLEOTIDE SEQUENCE [LARGE SCALE GENOMIC DNA]</scope>
</reference>
<organism evidence="1 2">
    <name type="scientific">Salmonella phage Astrid</name>
    <dbReference type="NCBI Taxonomy" id="2483851"/>
    <lineage>
        <taxon>Viruses</taxon>
        <taxon>Duplodnaviria</taxon>
        <taxon>Heunggongvirae</taxon>
        <taxon>Uroviricota</taxon>
        <taxon>Caudoviricetes</taxon>
        <taxon>Astrithrvirus</taxon>
        <taxon>Astrithrvirus astrithr</taxon>
    </lineage>
</organism>
<name>A0A3G8F2B9_9CAUD</name>
<evidence type="ECO:0000313" key="2">
    <source>
        <dbReference type="Proteomes" id="UP000270048"/>
    </source>
</evidence>
<proteinExistence type="predicted"/>